<evidence type="ECO:0000259" key="13">
    <source>
        <dbReference type="Pfam" id="PF13954"/>
    </source>
</evidence>
<dbReference type="InterPro" id="IPR025885">
    <property type="entry name" value="PapC_N"/>
</dbReference>
<feature type="region of interest" description="Disordered" evidence="10">
    <location>
        <begin position="839"/>
        <end position="862"/>
    </location>
</feature>
<proteinExistence type="inferred from homology"/>
<keyword evidence="5 9" id="KW-0812">Transmembrane</keyword>
<keyword evidence="4" id="KW-1134">Transmembrane beta strand</keyword>
<dbReference type="SUPFAM" id="SSF141729">
    <property type="entry name" value="FimD N-terminal domain-like"/>
    <property type="match status" value="1"/>
</dbReference>
<dbReference type="PROSITE" id="PS01151">
    <property type="entry name" value="FIMBRIAL_USHER"/>
    <property type="match status" value="1"/>
</dbReference>
<dbReference type="InterPro" id="IPR042186">
    <property type="entry name" value="FimD_plug_dom"/>
</dbReference>
<dbReference type="InterPro" id="IPR043142">
    <property type="entry name" value="PapC-like_C_sf"/>
</dbReference>
<evidence type="ECO:0000256" key="5">
    <source>
        <dbReference type="ARBA" id="ARBA00022692"/>
    </source>
</evidence>
<sequence>MAGIVYMKKSVGRDILYSFLAVFLTTSAAPTFAETSYDFDESFVKNLSGVKVDVTRYAQGNPIDPGVYTLDIYLNGRLVSRENVRVIRDGNSNKACLSYNLIKSLAIKDSVFDAKQITNLRSESQCIALEEVVEDSHAAINSADMQMDISIPQIYLFRTARGYVSPEYWDHGENAFSLNYNTNYYRSVYSAKEYNSFYGRALAGFNVGGWMFRHDGALSWRRQQGTEYHHYDDINTYVQRDIPQIKSRLLLGEGNTSGEIFDTLSFRGAQISTVDQMLPDSQRGYAPEIRGIARTNAQVSVTQNGNKIYETTVSPGAFNISDLYPTGYGGDLDVTIKEADGSESHFSVPYASMARLKRPGMTYYTLTGGQSRRDNMVYTPSIYQGTIQHGFTNSLTGYSGILGSDSYTSLLLGGAFGLPFGAISVDVTGAQTEYADSKKQGVSYRATYSKKVSSTDTNFTLAAYRFSSSGYYSFNDALQINNYYKKYGSETTKAYLSRPKQRFSLTASQNLGDSFGNVYLTGFVQNYWNSTGTNTQFQVGYNNTIGRVAYTFSANRLLYSTGGHDTQFSIDFSVPLGSDSKNYLTGSAAHSKEGVTAQTAVNGVLGDYDQYNYNVSAARDAENNKSGSVSGQYRSPYSTLTASYTQGSNYYSASGGASGTVVALPDSLTFSAYQATTYAIITAPDASGAHVIGYPNIVLDGNGRAIVPNLMPYRINELAIDPKGIPLDVELEATQQRVIPIEGAVVKVDYKTSKGQPLLIRANQLDGNPLPFGAAVNDENGNLVATVSQGGQIYTRLNKDISQLHISWGKKPTDNCLVNLESGNVRSSNNNTLARIETTCSDDKSRESRYVSNESSNNDIKG</sequence>
<comment type="caution">
    <text evidence="14">The sequence shown here is derived from an EMBL/GenBank/DDBJ whole genome shotgun (WGS) entry which is preliminary data.</text>
</comment>
<keyword evidence="6 11" id="KW-0732">Signal</keyword>
<feature type="domain" description="PapC-like C-terminal" evidence="12">
    <location>
        <begin position="759"/>
        <end position="820"/>
    </location>
</feature>
<evidence type="ECO:0000256" key="1">
    <source>
        <dbReference type="ARBA" id="ARBA00004571"/>
    </source>
</evidence>
<dbReference type="PANTHER" id="PTHR30451:SF20">
    <property type="entry name" value="FIMBRIAE USHER"/>
    <property type="match status" value="1"/>
</dbReference>
<feature type="chain" id="PRO_5045777532" evidence="11">
    <location>
        <begin position="34"/>
        <end position="862"/>
    </location>
</feature>
<evidence type="ECO:0000256" key="6">
    <source>
        <dbReference type="ARBA" id="ARBA00022729"/>
    </source>
</evidence>
<keyword evidence="15" id="KW-1185">Reference proteome</keyword>
<evidence type="ECO:0000256" key="9">
    <source>
        <dbReference type="RuleBase" id="RU003884"/>
    </source>
</evidence>
<dbReference type="Gene3D" id="2.60.40.2610">
    <property type="entry name" value="Outer membrane usher protein FimD, plug domain"/>
    <property type="match status" value="1"/>
</dbReference>
<name>A0ABX9PS24_9GAMM</name>
<dbReference type="Gene3D" id="2.60.40.2070">
    <property type="match status" value="1"/>
</dbReference>
<dbReference type="EMBL" id="NSDJ01000002">
    <property type="protein sequence ID" value="RKF66215.1"/>
    <property type="molecule type" value="Genomic_DNA"/>
</dbReference>
<protein>
    <submittedName>
        <fullName evidence="14">Outer membrane usher protein fimd</fullName>
    </submittedName>
</protein>
<reference evidence="14 15" key="1">
    <citation type="submission" date="2017-08" db="EMBL/GenBank/DDBJ databases">
        <title>Comparative genomics of bacteria isolated from necrotic lesions of AOD affected trees.</title>
        <authorList>
            <person name="Doonan J."/>
            <person name="Denman S."/>
            <person name="Mcdonald J.E."/>
        </authorList>
    </citation>
    <scope>NUCLEOTIDE SEQUENCE [LARGE SCALE GENOMIC DNA]</scope>
    <source>
        <strain evidence="14 15">CIP 105588</strain>
    </source>
</reference>
<dbReference type="RefSeq" id="WP_120162262.1">
    <property type="nucleotide sequence ID" value="NZ_NSDJ01000002.1"/>
</dbReference>
<dbReference type="Proteomes" id="UP000284853">
    <property type="component" value="Unassembled WGS sequence"/>
</dbReference>
<comment type="subcellular location">
    <subcellularLocation>
        <location evidence="1 9">Cell outer membrane</location>
        <topology evidence="1 9">Multi-pass membrane protein</topology>
    </subcellularLocation>
</comment>
<dbReference type="Pfam" id="PF13954">
    <property type="entry name" value="PapC_N"/>
    <property type="match status" value="1"/>
</dbReference>
<dbReference type="Pfam" id="PF00577">
    <property type="entry name" value="Usher"/>
    <property type="match status" value="1"/>
</dbReference>
<feature type="compositionally biased region" description="Polar residues" evidence="10">
    <location>
        <begin position="850"/>
        <end position="862"/>
    </location>
</feature>
<dbReference type="Gene3D" id="3.10.20.410">
    <property type="match status" value="1"/>
</dbReference>
<dbReference type="InterPro" id="IPR000015">
    <property type="entry name" value="Fimb_usher"/>
</dbReference>
<evidence type="ECO:0000256" key="8">
    <source>
        <dbReference type="ARBA" id="ARBA00023237"/>
    </source>
</evidence>
<accession>A0ABX9PS24</accession>
<dbReference type="GeneID" id="302711614"/>
<evidence type="ECO:0000256" key="7">
    <source>
        <dbReference type="ARBA" id="ARBA00023136"/>
    </source>
</evidence>
<dbReference type="PANTHER" id="PTHR30451">
    <property type="entry name" value="OUTER MEMBRANE USHER PROTEIN"/>
    <property type="match status" value="1"/>
</dbReference>
<keyword evidence="8 9" id="KW-0998">Cell outer membrane</keyword>
<evidence type="ECO:0000259" key="12">
    <source>
        <dbReference type="Pfam" id="PF13953"/>
    </source>
</evidence>
<evidence type="ECO:0000256" key="10">
    <source>
        <dbReference type="SAM" id="MobiDB-lite"/>
    </source>
</evidence>
<dbReference type="InterPro" id="IPR018030">
    <property type="entry name" value="Fimbrial_membr_usher_CS"/>
</dbReference>
<keyword evidence="3 9" id="KW-0813">Transport</keyword>
<feature type="domain" description="PapC N-terminal" evidence="13">
    <location>
        <begin position="39"/>
        <end position="183"/>
    </location>
</feature>
<keyword evidence="9" id="KW-1029">Fimbrium biogenesis</keyword>
<gene>
    <name evidence="14" type="ORF">CKQ54_22685</name>
</gene>
<evidence type="ECO:0000256" key="11">
    <source>
        <dbReference type="SAM" id="SignalP"/>
    </source>
</evidence>
<dbReference type="Pfam" id="PF13953">
    <property type="entry name" value="PapC_C"/>
    <property type="match status" value="1"/>
</dbReference>
<dbReference type="InterPro" id="IPR037224">
    <property type="entry name" value="PapC_N_sf"/>
</dbReference>
<evidence type="ECO:0000313" key="15">
    <source>
        <dbReference type="Proteomes" id="UP000284853"/>
    </source>
</evidence>
<evidence type="ECO:0000256" key="2">
    <source>
        <dbReference type="ARBA" id="ARBA00008064"/>
    </source>
</evidence>
<organism evidence="14 15">
    <name type="scientific">Rahnella variigena</name>
    <dbReference type="NCBI Taxonomy" id="574964"/>
    <lineage>
        <taxon>Bacteria</taxon>
        <taxon>Pseudomonadati</taxon>
        <taxon>Pseudomonadota</taxon>
        <taxon>Gammaproteobacteria</taxon>
        <taxon>Enterobacterales</taxon>
        <taxon>Yersiniaceae</taxon>
        <taxon>Rahnella</taxon>
    </lineage>
</organism>
<dbReference type="Gene3D" id="2.60.40.3110">
    <property type="match status" value="1"/>
</dbReference>
<feature type="signal peptide" evidence="11">
    <location>
        <begin position="1"/>
        <end position="33"/>
    </location>
</feature>
<keyword evidence="7 9" id="KW-0472">Membrane</keyword>
<evidence type="ECO:0000256" key="4">
    <source>
        <dbReference type="ARBA" id="ARBA00022452"/>
    </source>
</evidence>
<dbReference type="InterPro" id="IPR025949">
    <property type="entry name" value="PapC-like_C"/>
</dbReference>
<evidence type="ECO:0000256" key="3">
    <source>
        <dbReference type="ARBA" id="ARBA00022448"/>
    </source>
</evidence>
<evidence type="ECO:0000313" key="14">
    <source>
        <dbReference type="EMBL" id="RKF66215.1"/>
    </source>
</evidence>
<comment type="similarity">
    <text evidence="2 9">Belongs to the fimbrial export usher family.</text>
</comment>